<dbReference type="SUPFAM" id="SSF55811">
    <property type="entry name" value="Nudix"/>
    <property type="match status" value="1"/>
</dbReference>
<dbReference type="PROSITE" id="PS00893">
    <property type="entry name" value="NUDIX_BOX"/>
    <property type="match status" value="1"/>
</dbReference>
<name>A0AAN4W5K3_9BACT</name>
<gene>
    <name evidence="4" type="ORF">PEDI_56230</name>
</gene>
<dbReference type="InterPro" id="IPR015797">
    <property type="entry name" value="NUDIX_hydrolase-like_dom_sf"/>
</dbReference>
<keyword evidence="5" id="KW-1185">Reference proteome</keyword>
<evidence type="ECO:0000256" key="1">
    <source>
        <dbReference type="ARBA" id="ARBA00022801"/>
    </source>
</evidence>
<keyword evidence="2" id="KW-0812">Transmembrane</keyword>
<comment type="caution">
    <text evidence="4">The sequence shown here is derived from an EMBL/GenBank/DDBJ whole genome shotgun (WGS) entry which is preliminary data.</text>
</comment>
<evidence type="ECO:0000313" key="4">
    <source>
        <dbReference type="EMBL" id="GJM65071.1"/>
    </source>
</evidence>
<dbReference type="Pfam" id="PF00293">
    <property type="entry name" value="NUDIX"/>
    <property type="match status" value="1"/>
</dbReference>
<organism evidence="4 5">
    <name type="scientific">Persicobacter diffluens</name>
    <dbReference type="NCBI Taxonomy" id="981"/>
    <lineage>
        <taxon>Bacteria</taxon>
        <taxon>Pseudomonadati</taxon>
        <taxon>Bacteroidota</taxon>
        <taxon>Cytophagia</taxon>
        <taxon>Cytophagales</taxon>
        <taxon>Persicobacteraceae</taxon>
        <taxon>Persicobacter</taxon>
    </lineage>
</organism>
<dbReference type="InterPro" id="IPR000086">
    <property type="entry name" value="NUDIX_hydrolase_dom"/>
</dbReference>
<proteinExistence type="predicted"/>
<dbReference type="RefSeq" id="WP_338240134.1">
    <property type="nucleotide sequence ID" value="NZ_BQKE01000013.1"/>
</dbReference>
<keyword evidence="1" id="KW-0378">Hydrolase</keyword>
<feature type="transmembrane region" description="Helical" evidence="2">
    <location>
        <begin position="44"/>
        <end position="66"/>
    </location>
</feature>
<keyword evidence="2" id="KW-1133">Transmembrane helix</keyword>
<dbReference type="PROSITE" id="PS51462">
    <property type="entry name" value="NUDIX"/>
    <property type="match status" value="1"/>
</dbReference>
<sequence>MHLSNITPGDIIIWTFVTVFICTCLITLLGILENIKFIQVSERYLNKLFIILMVEIASACVAYAILDINKDEKVIIELKKPYAGKKSAGALVLSIHNGRPSMLLVIHKKKDKLVVSPPGGIMEEGEKVEDTAIRETLEETGYSIKFKDKIEQSPYGNTNFSLVYSEIDTSQNNLNFDNPETIGFLWIKNPKIIPLQNWRFPEQREWIIELFDKYSTRYLIEIKEWKKSKTLSFNELMEKEEGVDDTLLALSKK</sequence>
<dbReference type="CDD" id="cd02883">
    <property type="entry name" value="NUDIX_Hydrolase"/>
    <property type="match status" value="1"/>
</dbReference>
<dbReference type="Proteomes" id="UP001310022">
    <property type="component" value="Unassembled WGS sequence"/>
</dbReference>
<protein>
    <recommendedName>
        <fullName evidence="3">Nudix hydrolase domain-containing protein</fullName>
    </recommendedName>
</protein>
<feature type="domain" description="Nudix hydrolase" evidence="3">
    <location>
        <begin position="85"/>
        <end position="208"/>
    </location>
</feature>
<dbReference type="GO" id="GO:0016787">
    <property type="term" value="F:hydrolase activity"/>
    <property type="evidence" value="ECO:0007669"/>
    <property type="project" value="UniProtKB-KW"/>
</dbReference>
<feature type="transmembrane region" description="Helical" evidence="2">
    <location>
        <begin position="12"/>
        <end position="32"/>
    </location>
</feature>
<dbReference type="InterPro" id="IPR020084">
    <property type="entry name" value="NUDIX_hydrolase_CS"/>
</dbReference>
<reference evidence="4 5" key="1">
    <citation type="submission" date="2021-12" db="EMBL/GenBank/DDBJ databases">
        <title>Genome sequencing of bacteria with rrn-lacking chromosome and rrn-plasmid.</title>
        <authorList>
            <person name="Anda M."/>
            <person name="Iwasaki W."/>
        </authorList>
    </citation>
    <scope>NUCLEOTIDE SEQUENCE [LARGE SCALE GENOMIC DNA]</scope>
    <source>
        <strain evidence="4 5">NBRC 15940</strain>
    </source>
</reference>
<dbReference type="EMBL" id="BQKE01000013">
    <property type="protein sequence ID" value="GJM65071.1"/>
    <property type="molecule type" value="Genomic_DNA"/>
</dbReference>
<keyword evidence="2" id="KW-0472">Membrane</keyword>
<dbReference type="Gene3D" id="3.90.79.10">
    <property type="entry name" value="Nucleoside Triphosphate Pyrophosphohydrolase"/>
    <property type="match status" value="1"/>
</dbReference>
<dbReference type="AlphaFoldDB" id="A0AAN4W5K3"/>
<evidence type="ECO:0000256" key="2">
    <source>
        <dbReference type="SAM" id="Phobius"/>
    </source>
</evidence>
<accession>A0AAN4W5K3</accession>
<evidence type="ECO:0000259" key="3">
    <source>
        <dbReference type="PROSITE" id="PS51462"/>
    </source>
</evidence>
<evidence type="ECO:0000313" key="5">
    <source>
        <dbReference type="Proteomes" id="UP001310022"/>
    </source>
</evidence>